<dbReference type="PRINTS" id="PR00380">
    <property type="entry name" value="KINESINHEAVY"/>
</dbReference>
<keyword evidence="10" id="KW-1185">Reference proteome</keyword>
<feature type="region of interest" description="Disordered" evidence="7">
    <location>
        <begin position="670"/>
        <end position="691"/>
    </location>
</feature>
<evidence type="ECO:0000259" key="8">
    <source>
        <dbReference type="PROSITE" id="PS50067"/>
    </source>
</evidence>
<feature type="coiled-coil region" evidence="6">
    <location>
        <begin position="707"/>
        <end position="734"/>
    </location>
</feature>
<name>A0AAW1TQW2_9CUCU</name>
<protein>
    <recommendedName>
        <fullName evidence="8">Kinesin motor domain-containing protein</fullName>
    </recommendedName>
</protein>
<evidence type="ECO:0000256" key="1">
    <source>
        <dbReference type="ARBA" id="ARBA00004245"/>
    </source>
</evidence>
<comment type="caution">
    <text evidence="9">The sequence shown here is derived from an EMBL/GenBank/DDBJ whole genome shotgun (WGS) entry which is preliminary data.</text>
</comment>
<evidence type="ECO:0000313" key="10">
    <source>
        <dbReference type="Proteomes" id="UP001431783"/>
    </source>
</evidence>
<dbReference type="EMBL" id="JARQZJ010000004">
    <property type="protein sequence ID" value="KAK9871050.1"/>
    <property type="molecule type" value="Genomic_DNA"/>
</dbReference>
<comment type="similarity">
    <text evidence="5">Belongs to the TRAFAC class myosin-kinesin ATPase superfamily. Kinesin family.</text>
</comment>
<keyword evidence="4" id="KW-0206">Cytoskeleton</keyword>
<feature type="domain" description="Kinesin motor" evidence="8">
    <location>
        <begin position="4"/>
        <end position="304"/>
    </location>
</feature>
<dbReference type="Proteomes" id="UP001431783">
    <property type="component" value="Unassembled WGS sequence"/>
</dbReference>
<dbReference type="SMART" id="SM00129">
    <property type="entry name" value="KISc"/>
    <property type="match status" value="1"/>
</dbReference>
<dbReference type="GO" id="GO:0005875">
    <property type="term" value="C:microtubule associated complex"/>
    <property type="evidence" value="ECO:0007669"/>
    <property type="project" value="TreeGrafter"/>
</dbReference>
<keyword evidence="6" id="KW-0175">Coiled coil</keyword>
<dbReference type="GO" id="GO:0007018">
    <property type="term" value="P:microtubule-based movement"/>
    <property type="evidence" value="ECO:0007669"/>
    <property type="project" value="InterPro"/>
</dbReference>
<keyword evidence="3 5" id="KW-0067">ATP-binding</keyword>
<evidence type="ECO:0000256" key="6">
    <source>
        <dbReference type="SAM" id="Coils"/>
    </source>
</evidence>
<evidence type="ECO:0000256" key="4">
    <source>
        <dbReference type="ARBA" id="ARBA00023212"/>
    </source>
</evidence>
<feature type="compositionally biased region" description="Acidic residues" evidence="7">
    <location>
        <begin position="408"/>
        <end position="418"/>
    </location>
</feature>
<feature type="region of interest" description="Disordered" evidence="7">
    <location>
        <begin position="393"/>
        <end position="425"/>
    </location>
</feature>
<dbReference type="AlphaFoldDB" id="A0AAW1TQW2"/>
<dbReference type="InterPro" id="IPR027640">
    <property type="entry name" value="Kinesin-like_fam"/>
</dbReference>
<dbReference type="InterPro" id="IPR027417">
    <property type="entry name" value="P-loop_NTPase"/>
</dbReference>
<comment type="subcellular location">
    <subcellularLocation>
        <location evidence="1">Cytoplasm</location>
        <location evidence="1">Cytoskeleton</location>
    </subcellularLocation>
</comment>
<feature type="coiled-coil region" evidence="6">
    <location>
        <begin position="822"/>
        <end position="863"/>
    </location>
</feature>
<accession>A0AAW1TQW2</accession>
<feature type="binding site" evidence="5">
    <location>
        <begin position="83"/>
        <end position="90"/>
    </location>
    <ligand>
        <name>ATP</name>
        <dbReference type="ChEBI" id="CHEBI:30616"/>
    </ligand>
</feature>
<evidence type="ECO:0000256" key="2">
    <source>
        <dbReference type="ARBA" id="ARBA00022741"/>
    </source>
</evidence>
<dbReference type="PANTHER" id="PTHR47969:SF29">
    <property type="entry name" value="KINESIN-LIKE PROTEIN"/>
    <property type="match status" value="1"/>
</dbReference>
<dbReference type="InterPro" id="IPR036961">
    <property type="entry name" value="Kinesin_motor_dom_sf"/>
</dbReference>
<dbReference type="GO" id="GO:0051231">
    <property type="term" value="P:spindle elongation"/>
    <property type="evidence" value="ECO:0007669"/>
    <property type="project" value="TreeGrafter"/>
</dbReference>
<gene>
    <name evidence="9" type="ORF">WA026_010008</name>
</gene>
<evidence type="ECO:0000256" key="7">
    <source>
        <dbReference type="SAM" id="MobiDB-lite"/>
    </source>
</evidence>
<dbReference type="PROSITE" id="PS50067">
    <property type="entry name" value="KINESIN_MOTOR_2"/>
    <property type="match status" value="1"/>
</dbReference>
<dbReference type="PANTHER" id="PTHR47969">
    <property type="entry name" value="CHROMOSOME-ASSOCIATED KINESIN KIF4A-RELATED"/>
    <property type="match status" value="1"/>
</dbReference>
<dbReference type="Pfam" id="PF00225">
    <property type="entry name" value="Kinesin"/>
    <property type="match status" value="2"/>
</dbReference>
<organism evidence="9 10">
    <name type="scientific">Henosepilachna vigintioctopunctata</name>
    <dbReference type="NCBI Taxonomy" id="420089"/>
    <lineage>
        <taxon>Eukaryota</taxon>
        <taxon>Metazoa</taxon>
        <taxon>Ecdysozoa</taxon>
        <taxon>Arthropoda</taxon>
        <taxon>Hexapoda</taxon>
        <taxon>Insecta</taxon>
        <taxon>Pterygota</taxon>
        <taxon>Neoptera</taxon>
        <taxon>Endopterygota</taxon>
        <taxon>Coleoptera</taxon>
        <taxon>Polyphaga</taxon>
        <taxon>Cucujiformia</taxon>
        <taxon>Coccinelloidea</taxon>
        <taxon>Coccinellidae</taxon>
        <taxon>Epilachninae</taxon>
        <taxon>Epilachnini</taxon>
        <taxon>Henosepilachna</taxon>
    </lineage>
</organism>
<keyword evidence="4" id="KW-0963">Cytoplasm</keyword>
<keyword evidence="5" id="KW-0505">Motor protein</keyword>
<dbReference type="GO" id="GO:0008017">
    <property type="term" value="F:microtubule binding"/>
    <property type="evidence" value="ECO:0007669"/>
    <property type="project" value="InterPro"/>
</dbReference>
<evidence type="ECO:0000313" key="9">
    <source>
        <dbReference type="EMBL" id="KAK9871050.1"/>
    </source>
</evidence>
<dbReference type="GO" id="GO:0003777">
    <property type="term" value="F:microtubule motor activity"/>
    <property type="evidence" value="ECO:0007669"/>
    <property type="project" value="InterPro"/>
</dbReference>
<dbReference type="InterPro" id="IPR001752">
    <property type="entry name" value="Kinesin_motor_dom"/>
</dbReference>
<dbReference type="SUPFAM" id="SSF52540">
    <property type="entry name" value="P-loop containing nucleoside triphosphate hydrolases"/>
    <property type="match status" value="1"/>
</dbReference>
<dbReference type="GO" id="GO:0007052">
    <property type="term" value="P:mitotic spindle organization"/>
    <property type="evidence" value="ECO:0007669"/>
    <property type="project" value="TreeGrafter"/>
</dbReference>
<feature type="coiled-coil region" evidence="6">
    <location>
        <begin position="525"/>
        <end position="627"/>
    </location>
</feature>
<proteinExistence type="inferred from homology"/>
<sequence>MEINIETAVRVCPVNCRNSTGNDVICLQPNIDNNTIEVANSQSFPVNHVLPVNCSQTTLYNTVVTPLLNFLIEGCDVSIVALGQSQTGKTYSLFGPGFHFAASELEHGIIPRFIRELFTKVKQYRDRSYNIHITWSQICGETVQDLLGTGSMECVDVLEAFQLIQLGMSNMAPKCAHSLFTLTLDQEWIVDSTVQHRVSTASFTDLSSSEKILVYDNNGLIQSLPTDSGLLSLQQCITALSEPYFSNYGSISNIPYGQSVLTTLLKDSFGGRAKTLLLCTVSPSIDDFTESLYTLQLAIRSQTIKNFVTVNSYTTFQNARENYDVFGLQFAANQLLKLVANAEELFQKLLTNSSLPKGELEQISRWLTFKQECEECMSENSEPHRSLDIIEEEEAEDNTSCNTANSIDSEEIDEDPEQEDNRQSNLENVDTLMKNFMISTDEIVNNSYREHFTINNSVKDVLTNSSSEYHMKGARGRRVSIHSAEELRQSASIDSSKLCEEQDLENEEKLSEGNALTYEMKKKLLKKITTAIQGYQKQISDLQKTIQVKEKLMQQLVKNKNIKNNARVKLEQKCQKLSKEYDKVIAACTQAEINKDGDLEKKCQLKLVELKKKINDAESLKVLTEESNRKLLEVENSVHTSKKQLEKLKKCKRKEEKRKTLYEMQLKDERKRMGNNQDSFEKQKSSIETNNSNENKQLVIVTKPIVLNLSHENAESLRHEIRNLRKTRDYLLEQRYKIDTKSMHSKIMNDSDEKKLLQYEEAIEAIDLAMEYKNEILCGHVPVIAKSLEHIEERGDKMLLDRLMKLNDMEMRILLYKYFQKVVELRNNSKKLEIQVVDVENQNENLSCRVQNLSHTLQQVRLESERRIIALQHQHENKLQLVMRHLASDSGDNDRVVSRVSKHALAFQMAGTSKQGDKSLIARITRYARQETVPKQLQATVSVPQAIVTRQKNKLFIQQTHK</sequence>
<dbReference type="GO" id="GO:0005524">
    <property type="term" value="F:ATP binding"/>
    <property type="evidence" value="ECO:0007669"/>
    <property type="project" value="UniProtKB-UniRule"/>
</dbReference>
<evidence type="ECO:0000256" key="3">
    <source>
        <dbReference type="ARBA" id="ARBA00022840"/>
    </source>
</evidence>
<dbReference type="Gene3D" id="3.40.850.10">
    <property type="entry name" value="Kinesin motor domain"/>
    <property type="match status" value="2"/>
</dbReference>
<keyword evidence="2 5" id="KW-0547">Nucleotide-binding</keyword>
<evidence type="ECO:0000256" key="5">
    <source>
        <dbReference type="PROSITE-ProRule" id="PRU00283"/>
    </source>
</evidence>
<reference evidence="9 10" key="1">
    <citation type="submission" date="2023-03" db="EMBL/GenBank/DDBJ databases">
        <title>Genome insight into feeding habits of ladybird beetles.</title>
        <authorList>
            <person name="Li H.-S."/>
            <person name="Huang Y.-H."/>
            <person name="Pang H."/>
        </authorList>
    </citation>
    <scope>NUCLEOTIDE SEQUENCE [LARGE SCALE GENOMIC DNA]</scope>
    <source>
        <strain evidence="9">SYSU_2023b</strain>
        <tissue evidence="9">Whole body</tissue>
    </source>
</reference>